<keyword evidence="5 8" id="KW-0378">Hydrolase</keyword>
<sequence>MDLAMPTSLFSNMQRLMTFLLILGFVSPCSCVRWRVSTQTNTYNVIDYGAHGDGKSDDSGAFLSAWKDTCGAQQTATLVIPPKGEFLLNYITLNGPCNAPSVNIQLQGKIVAAGKSEWIKVSELKNPKTKGLTNETSNLIVISNVTNLSIDGSGGSIDGYGSTWWNCQSCERPTILRFKFCNDLTVSNLTITNSPKAHIRINSCENATFSDISIRSPGDSPNTDGFDIYTSKNILIQNSTIQCGDDCIAISGGSSNISATGIACGPGHGIRNKAYDTVEEVLVKNCTFTNTENGARIKTVPGGSGYARKITFENITLIDSDNPIIIDQYYGSYGKPESGALNVSDVIFRGFSGTSAKEKAITLNCSPSGCFDIVLDHVDIVSSKPGKPASCSCNNAHGKATDTVPQCSLSS</sequence>
<dbReference type="Gene3D" id="2.160.20.10">
    <property type="entry name" value="Single-stranded right-handed beta-helix, Pectin lyase-like"/>
    <property type="match status" value="1"/>
</dbReference>
<evidence type="ECO:0000256" key="1">
    <source>
        <dbReference type="ARBA" id="ARBA00004191"/>
    </source>
</evidence>
<evidence type="ECO:0000313" key="10">
    <source>
        <dbReference type="EMBL" id="WVZ16953.1"/>
    </source>
</evidence>
<keyword evidence="3" id="KW-0134">Cell wall</keyword>
<keyword evidence="7" id="KW-0961">Cell wall biogenesis/degradation</keyword>
<evidence type="ECO:0000256" key="3">
    <source>
        <dbReference type="ARBA" id="ARBA00022512"/>
    </source>
</evidence>
<dbReference type="SUPFAM" id="SSF51126">
    <property type="entry name" value="Pectin lyase-like"/>
    <property type="match status" value="1"/>
</dbReference>
<name>A0AAQ3S5B7_VIGMU</name>
<reference evidence="10 11" key="1">
    <citation type="journal article" date="2023" name="Life. Sci Alliance">
        <title>Evolutionary insights into 3D genome organization and epigenetic landscape of Vigna mungo.</title>
        <authorList>
            <person name="Junaid A."/>
            <person name="Singh B."/>
            <person name="Bhatia S."/>
        </authorList>
    </citation>
    <scope>NUCLEOTIDE SEQUENCE [LARGE SCALE GENOMIC DNA]</scope>
    <source>
        <strain evidence="10">Urdbean</strain>
    </source>
</reference>
<evidence type="ECO:0000256" key="6">
    <source>
        <dbReference type="ARBA" id="ARBA00023295"/>
    </source>
</evidence>
<feature type="chain" id="PRO_5042879959" description="Polygalacturonase" evidence="9">
    <location>
        <begin position="32"/>
        <end position="411"/>
    </location>
</feature>
<dbReference type="Proteomes" id="UP001374535">
    <property type="component" value="Chromosome 3"/>
</dbReference>
<gene>
    <name evidence="10" type="ORF">V8G54_009935</name>
</gene>
<evidence type="ECO:0000256" key="2">
    <source>
        <dbReference type="ARBA" id="ARBA00008834"/>
    </source>
</evidence>
<evidence type="ECO:0008006" key="12">
    <source>
        <dbReference type="Google" id="ProtNLM"/>
    </source>
</evidence>
<dbReference type="SMART" id="SM00710">
    <property type="entry name" value="PbH1"/>
    <property type="match status" value="5"/>
</dbReference>
<comment type="subcellular location">
    <subcellularLocation>
        <location evidence="1">Secreted</location>
        <location evidence="1">Cell wall</location>
    </subcellularLocation>
</comment>
<proteinExistence type="inferred from homology"/>
<dbReference type="GO" id="GO:0071555">
    <property type="term" value="P:cell wall organization"/>
    <property type="evidence" value="ECO:0007669"/>
    <property type="project" value="UniProtKB-KW"/>
</dbReference>
<evidence type="ECO:0000256" key="5">
    <source>
        <dbReference type="ARBA" id="ARBA00022801"/>
    </source>
</evidence>
<evidence type="ECO:0000256" key="4">
    <source>
        <dbReference type="ARBA" id="ARBA00022525"/>
    </source>
</evidence>
<protein>
    <recommendedName>
        <fullName evidence="12">Polygalacturonase</fullName>
    </recommendedName>
</protein>
<dbReference type="EMBL" id="CP144698">
    <property type="protein sequence ID" value="WVZ16953.1"/>
    <property type="molecule type" value="Genomic_DNA"/>
</dbReference>
<dbReference type="AlphaFoldDB" id="A0AAQ3S5B7"/>
<keyword evidence="9" id="KW-0732">Signal</keyword>
<organism evidence="10 11">
    <name type="scientific">Vigna mungo</name>
    <name type="common">Black gram</name>
    <name type="synonym">Phaseolus mungo</name>
    <dbReference type="NCBI Taxonomy" id="3915"/>
    <lineage>
        <taxon>Eukaryota</taxon>
        <taxon>Viridiplantae</taxon>
        <taxon>Streptophyta</taxon>
        <taxon>Embryophyta</taxon>
        <taxon>Tracheophyta</taxon>
        <taxon>Spermatophyta</taxon>
        <taxon>Magnoliopsida</taxon>
        <taxon>eudicotyledons</taxon>
        <taxon>Gunneridae</taxon>
        <taxon>Pentapetalae</taxon>
        <taxon>rosids</taxon>
        <taxon>fabids</taxon>
        <taxon>Fabales</taxon>
        <taxon>Fabaceae</taxon>
        <taxon>Papilionoideae</taxon>
        <taxon>50 kb inversion clade</taxon>
        <taxon>NPAAA clade</taxon>
        <taxon>indigoferoid/millettioid clade</taxon>
        <taxon>Phaseoleae</taxon>
        <taxon>Vigna</taxon>
    </lineage>
</organism>
<dbReference type="InterPro" id="IPR000743">
    <property type="entry name" value="Glyco_hydro_28"/>
</dbReference>
<dbReference type="InterPro" id="IPR012334">
    <property type="entry name" value="Pectin_lyas_fold"/>
</dbReference>
<keyword evidence="11" id="KW-1185">Reference proteome</keyword>
<dbReference type="PANTHER" id="PTHR31375">
    <property type="match status" value="1"/>
</dbReference>
<evidence type="ECO:0000256" key="9">
    <source>
        <dbReference type="SAM" id="SignalP"/>
    </source>
</evidence>
<dbReference type="InterPro" id="IPR006626">
    <property type="entry name" value="PbH1"/>
</dbReference>
<accession>A0AAQ3S5B7</accession>
<keyword evidence="4" id="KW-0964">Secreted</keyword>
<evidence type="ECO:0000256" key="7">
    <source>
        <dbReference type="ARBA" id="ARBA00023316"/>
    </source>
</evidence>
<evidence type="ECO:0000256" key="8">
    <source>
        <dbReference type="RuleBase" id="RU361169"/>
    </source>
</evidence>
<comment type="similarity">
    <text evidence="2 8">Belongs to the glycosyl hydrolase 28 family.</text>
</comment>
<dbReference type="GO" id="GO:0004650">
    <property type="term" value="F:polygalacturonase activity"/>
    <property type="evidence" value="ECO:0007669"/>
    <property type="project" value="InterPro"/>
</dbReference>
<dbReference type="Pfam" id="PF00295">
    <property type="entry name" value="Glyco_hydro_28"/>
    <property type="match status" value="1"/>
</dbReference>
<dbReference type="GO" id="GO:0005975">
    <property type="term" value="P:carbohydrate metabolic process"/>
    <property type="evidence" value="ECO:0007669"/>
    <property type="project" value="InterPro"/>
</dbReference>
<evidence type="ECO:0000313" key="11">
    <source>
        <dbReference type="Proteomes" id="UP001374535"/>
    </source>
</evidence>
<keyword evidence="6 8" id="KW-0326">Glycosidase</keyword>
<dbReference type="InterPro" id="IPR011050">
    <property type="entry name" value="Pectin_lyase_fold/virulence"/>
</dbReference>
<feature type="signal peptide" evidence="9">
    <location>
        <begin position="1"/>
        <end position="31"/>
    </location>
</feature>